<keyword evidence="14" id="KW-0325">Glycoprotein</keyword>
<protein>
    <recommendedName>
        <fullName evidence="4">tripeptidyl-peptidase II</fullName>
        <ecNumber evidence="4">3.4.14.10</ecNumber>
    </recommendedName>
</protein>
<evidence type="ECO:0000256" key="15">
    <source>
        <dbReference type="PROSITE-ProRule" id="PRU01032"/>
    </source>
</evidence>
<evidence type="ECO:0000256" key="9">
    <source>
        <dbReference type="ARBA" id="ARBA00022801"/>
    </source>
</evidence>
<evidence type="ECO:0000256" key="12">
    <source>
        <dbReference type="ARBA" id="ARBA00023026"/>
    </source>
</evidence>
<evidence type="ECO:0000256" key="1">
    <source>
        <dbReference type="ARBA" id="ARBA00001910"/>
    </source>
</evidence>
<dbReference type="PANTHER" id="PTHR14218">
    <property type="entry name" value="PROTEASE S8 TRIPEPTIDYL PEPTIDASE I CLN2"/>
    <property type="match status" value="1"/>
</dbReference>
<dbReference type="PANTHER" id="PTHR14218:SF10">
    <property type="entry name" value="PEPTIDASE S53 DOMAIN-CONTAINING PROTEIN"/>
    <property type="match status" value="1"/>
</dbReference>
<name>A0A0P7AKW5_9HYPO</name>
<dbReference type="OrthoDB" id="409122at2759"/>
<comment type="catalytic activity">
    <reaction evidence="1">
        <text>Release of an N-terminal tripeptide from a polypeptide.</text>
        <dbReference type="EC" id="3.4.14.10"/>
    </reaction>
</comment>
<dbReference type="GO" id="GO:0004252">
    <property type="term" value="F:serine-type endopeptidase activity"/>
    <property type="evidence" value="ECO:0007669"/>
    <property type="project" value="InterPro"/>
</dbReference>
<dbReference type="Pfam" id="PF09286">
    <property type="entry name" value="Pro-kuma_activ"/>
    <property type="match status" value="1"/>
</dbReference>
<sequence>MALRMVKHGILLAAMATMTLARPVVVESLPDTPAGWDEISSPAPDKLIKLSIGLRAEDHQLFERTLYEASDPSHANYGKHLSCEAANALLNPPQVATDTVKRWLSDSGIADDKVQDDGQWVHIRATVSQAEELLSTRFGVFTRDDEEVVRTREYSVPGEIRDHITTIQPTTFFHSVKKSRSAKRSSQDLINTGLKEERSYEVGGGYSAPVDANKCQDEVTPACIRKLYKMPAKGYSKAHPKALYGIAGFGGQTAQYDELEEFLRRFDPIQQGRNFSVSSVNGGQNPQGEYPSGEANLNIQWSLALAGQVPVRFFSVGGENHDFKTDLDIYSNTETFIEPWLELSSYLVNLEDKKLPQVISISYGDNEQHLHKTYAKKVCDQFGILGARGVSVIVAGGNLGPGASCMSNDGKNTTKFLPGFPATCPYVTSVGGTDNYNEEVANTFSGGGFSEYWSRPSWQDDAVKAYLKKLGNKWKGYYNPNGRAYPDVAALAWGYQIINHDNQETTGGTSAASPVFGSMIALINSERLKKGKPPLGFLNPWIYKIKQSGFTDITEGKSEGCKGTSVWGLPSPVIPNAGWKAVKGWDPITGWGTPLFDKLWKLGT</sequence>
<dbReference type="Gene3D" id="3.40.50.200">
    <property type="entry name" value="Peptidase S8/S53 domain"/>
    <property type="match status" value="1"/>
</dbReference>
<evidence type="ECO:0000256" key="2">
    <source>
        <dbReference type="ARBA" id="ARBA00002451"/>
    </source>
</evidence>
<feature type="domain" description="Peptidase S53" evidence="17">
    <location>
        <begin position="218"/>
        <end position="604"/>
    </location>
</feature>
<dbReference type="GO" id="GO:0046872">
    <property type="term" value="F:metal ion binding"/>
    <property type="evidence" value="ECO:0007669"/>
    <property type="project" value="UniProtKB-UniRule"/>
</dbReference>
<keyword evidence="19" id="KW-1185">Reference proteome</keyword>
<keyword evidence="9" id="KW-0378">Hydrolase</keyword>
<keyword evidence="8 16" id="KW-0732">Signal</keyword>
<proteinExistence type="predicted"/>
<keyword evidence="12" id="KW-0843">Virulence</keyword>
<reference evidence="18 19" key="1">
    <citation type="submission" date="2015-09" db="EMBL/GenBank/DDBJ databases">
        <title>Draft genome of a European isolate of the apple canker pathogen Neonectria ditissima.</title>
        <authorList>
            <person name="Gomez-Cortecero A."/>
            <person name="Harrison R.J."/>
            <person name="Armitage A.D."/>
        </authorList>
    </citation>
    <scope>NUCLEOTIDE SEQUENCE [LARGE SCALE GENOMIC DNA]</scope>
    <source>
        <strain evidence="18 19">R09/05</strain>
    </source>
</reference>
<evidence type="ECO:0000313" key="18">
    <source>
        <dbReference type="EMBL" id="KPM34583.1"/>
    </source>
</evidence>
<evidence type="ECO:0000256" key="8">
    <source>
        <dbReference type="ARBA" id="ARBA00022729"/>
    </source>
</evidence>
<comment type="caution">
    <text evidence="18">The sequence shown here is derived from an EMBL/GenBank/DDBJ whole genome shotgun (WGS) entry which is preliminary data.</text>
</comment>
<evidence type="ECO:0000313" key="19">
    <source>
        <dbReference type="Proteomes" id="UP000050424"/>
    </source>
</evidence>
<dbReference type="Pfam" id="PF00082">
    <property type="entry name" value="Peptidase_S8"/>
    <property type="match status" value="1"/>
</dbReference>
<comment type="function">
    <text evidence="2">Secreted tripeptidyl-peptidase which degrades proteins at acidic pHs and is involved in virulence.</text>
</comment>
<evidence type="ECO:0000256" key="16">
    <source>
        <dbReference type="SAM" id="SignalP"/>
    </source>
</evidence>
<feature type="signal peptide" evidence="16">
    <location>
        <begin position="1"/>
        <end position="21"/>
    </location>
</feature>
<dbReference type="SUPFAM" id="SSF54897">
    <property type="entry name" value="Protease propeptides/inhibitors"/>
    <property type="match status" value="1"/>
</dbReference>
<evidence type="ECO:0000256" key="7">
    <source>
        <dbReference type="ARBA" id="ARBA00022723"/>
    </source>
</evidence>
<evidence type="ECO:0000256" key="14">
    <source>
        <dbReference type="ARBA" id="ARBA00023180"/>
    </source>
</evidence>
<feature type="binding site" evidence="15">
    <location>
        <position position="584"/>
    </location>
    <ligand>
        <name>Ca(2+)</name>
        <dbReference type="ChEBI" id="CHEBI:29108"/>
    </ligand>
</feature>
<feature type="binding site" evidence="15">
    <location>
        <position position="586"/>
    </location>
    <ligand>
        <name>Ca(2+)</name>
        <dbReference type="ChEBI" id="CHEBI:29108"/>
    </ligand>
</feature>
<dbReference type="EC" id="3.4.14.10" evidence="4"/>
<accession>A0A0P7AKW5</accession>
<dbReference type="GO" id="GO:0006508">
    <property type="term" value="P:proteolysis"/>
    <property type="evidence" value="ECO:0007669"/>
    <property type="project" value="UniProtKB-KW"/>
</dbReference>
<keyword evidence="13" id="KW-0865">Zymogen</keyword>
<dbReference type="InterPro" id="IPR036852">
    <property type="entry name" value="Peptidase_S8/S53_dom_sf"/>
</dbReference>
<keyword evidence="5" id="KW-0964">Secreted</keyword>
<keyword evidence="11 15" id="KW-0106">Calcium</keyword>
<evidence type="ECO:0000256" key="3">
    <source>
        <dbReference type="ARBA" id="ARBA00004239"/>
    </source>
</evidence>
<evidence type="ECO:0000256" key="10">
    <source>
        <dbReference type="ARBA" id="ARBA00022825"/>
    </source>
</evidence>
<dbReference type="GO" id="GO:0008240">
    <property type="term" value="F:tripeptidyl-peptidase activity"/>
    <property type="evidence" value="ECO:0007669"/>
    <property type="project" value="UniProtKB-EC"/>
</dbReference>
<evidence type="ECO:0000256" key="13">
    <source>
        <dbReference type="ARBA" id="ARBA00023145"/>
    </source>
</evidence>
<dbReference type="AlphaFoldDB" id="A0A0P7AKW5"/>
<feature type="chain" id="PRO_5006134902" description="tripeptidyl-peptidase II" evidence="16">
    <location>
        <begin position="22"/>
        <end position="604"/>
    </location>
</feature>
<feature type="binding site" evidence="15">
    <location>
        <position position="552"/>
    </location>
    <ligand>
        <name>Ca(2+)</name>
        <dbReference type="ChEBI" id="CHEBI:29108"/>
    </ligand>
</feature>
<comment type="caution">
    <text evidence="15">Lacks conserved residue(s) required for the propagation of feature annotation.</text>
</comment>
<keyword evidence="6" id="KW-0645">Protease</keyword>
<dbReference type="GO" id="GO:0005576">
    <property type="term" value="C:extracellular region"/>
    <property type="evidence" value="ECO:0007669"/>
    <property type="project" value="UniProtKB-SubCell"/>
</dbReference>
<dbReference type="Proteomes" id="UP000050424">
    <property type="component" value="Unassembled WGS sequence"/>
</dbReference>
<evidence type="ECO:0000256" key="5">
    <source>
        <dbReference type="ARBA" id="ARBA00022525"/>
    </source>
</evidence>
<dbReference type="InterPro" id="IPR050819">
    <property type="entry name" value="Tripeptidyl-peptidase_I"/>
</dbReference>
<dbReference type="SUPFAM" id="SSF52743">
    <property type="entry name" value="Subtilisin-like"/>
    <property type="match status" value="1"/>
</dbReference>
<comment type="subcellular location">
    <subcellularLocation>
        <location evidence="3">Secreted</location>
        <location evidence="3">Extracellular space</location>
    </subcellularLocation>
</comment>
<dbReference type="InterPro" id="IPR030400">
    <property type="entry name" value="Sedolisin_dom"/>
</dbReference>
<dbReference type="PROSITE" id="PS51695">
    <property type="entry name" value="SEDOLISIN"/>
    <property type="match status" value="1"/>
</dbReference>
<dbReference type="FunFam" id="3.40.50.200:FF:000015">
    <property type="entry name" value="Tripeptidyl peptidase A"/>
    <property type="match status" value="1"/>
</dbReference>
<evidence type="ECO:0000256" key="6">
    <source>
        <dbReference type="ARBA" id="ARBA00022670"/>
    </source>
</evidence>
<comment type="cofactor">
    <cofactor evidence="15">
        <name>Ca(2+)</name>
        <dbReference type="ChEBI" id="CHEBI:29108"/>
    </cofactor>
    <text evidence="15">Binds 1 Ca(2+) ion per subunit.</text>
</comment>
<feature type="binding site" evidence="15">
    <location>
        <position position="553"/>
    </location>
    <ligand>
        <name>Ca(2+)</name>
        <dbReference type="ChEBI" id="CHEBI:29108"/>
    </ligand>
</feature>
<dbReference type="SMART" id="SM00944">
    <property type="entry name" value="Pro-kuma_activ"/>
    <property type="match status" value="1"/>
</dbReference>
<dbReference type="CDD" id="cd04056">
    <property type="entry name" value="Peptidases_S53"/>
    <property type="match status" value="1"/>
</dbReference>
<keyword evidence="10" id="KW-0720">Serine protease</keyword>
<dbReference type="EMBL" id="LKCW01000321">
    <property type="protein sequence ID" value="KPM34583.1"/>
    <property type="molecule type" value="Genomic_DNA"/>
</dbReference>
<dbReference type="InterPro" id="IPR000209">
    <property type="entry name" value="Peptidase_S8/S53_dom"/>
</dbReference>
<dbReference type="InterPro" id="IPR015366">
    <property type="entry name" value="S53_propep"/>
</dbReference>
<dbReference type="CDD" id="cd11377">
    <property type="entry name" value="Pro-peptidase_S53"/>
    <property type="match status" value="1"/>
</dbReference>
<evidence type="ECO:0000256" key="11">
    <source>
        <dbReference type="ARBA" id="ARBA00022837"/>
    </source>
</evidence>
<organism evidence="18 19">
    <name type="scientific">Neonectria ditissima</name>
    <dbReference type="NCBI Taxonomy" id="78410"/>
    <lineage>
        <taxon>Eukaryota</taxon>
        <taxon>Fungi</taxon>
        <taxon>Dikarya</taxon>
        <taxon>Ascomycota</taxon>
        <taxon>Pezizomycotina</taxon>
        <taxon>Sordariomycetes</taxon>
        <taxon>Hypocreomycetidae</taxon>
        <taxon>Hypocreales</taxon>
        <taxon>Nectriaceae</taxon>
        <taxon>Neonectria</taxon>
    </lineage>
</organism>
<gene>
    <name evidence="18" type="ORF">AK830_g11993</name>
</gene>
<evidence type="ECO:0000256" key="4">
    <source>
        <dbReference type="ARBA" id="ARBA00012462"/>
    </source>
</evidence>
<evidence type="ECO:0000259" key="17">
    <source>
        <dbReference type="PROSITE" id="PS51695"/>
    </source>
</evidence>
<dbReference type="STRING" id="78410.A0A0P7AKW5"/>
<keyword evidence="7 15" id="KW-0479">Metal-binding</keyword>